<evidence type="ECO:0000256" key="1">
    <source>
        <dbReference type="ARBA" id="ARBA00023172"/>
    </source>
</evidence>
<dbReference type="SUPFAM" id="SSF56349">
    <property type="entry name" value="DNA breaking-rejoining enzymes"/>
    <property type="match status" value="1"/>
</dbReference>
<dbReference type="GO" id="GO:0015074">
    <property type="term" value="P:DNA integration"/>
    <property type="evidence" value="ECO:0007669"/>
    <property type="project" value="InterPro"/>
</dbReference>
<dbReference type="InterPro" id="IPR013762">
    <property type="entry name" value="Integrase-like_cat_sf"/>
</dbReference>
<dbReference type="GO" id="GO:0006310">
    <property type="term" value="P:DNA recombination"/>
    <property type="evidence" value="ECO:0007669"/>
    <property type="project" value="UniProtKB-KW"/>
</dbReference>
<gene>
    <name evidence="2" type="ORF">FIBSPDRAFT_915357</name>
</gene>
<dbReference type="GO" id="GO:0003677">
    <property type="term" value="F:DNA binding"/>
    <property type="evidence" value="ECO:0007669"/>
    <property type="project" value="InterPro"/>
</dbReference>
<dbReference type="PANTHER" id="PTHR34605:SF4">
    <property type="entry name" value="DNA ADENINE METHYLTRANSFERASE"/>
    <property type="match status" value="1"/>
</dbReference>
<sequence>MRAAISHQFGREYARGTQPWVENPHKPGQFIGNPSLATTLSQYMISLRRRKVRAGEVVTSARAVDEETMKRLYDYNMKFPQDEPHVAISRKRKQDEPECWAGYGLRLMLMLMYSVSMLCLLRYDETLKITWDNVTFGKDFTTGNHFVRLDLPFRKTHQNGGIAPFYLYTQPNRPWLCTVTLFAKWWKLSGSPKGGYVFRRKHGNRFSDDPFLRMTSESFLECFRTNLCDIGIDPRPYGTHSFRRGGCQFLALVLRWPYRTICDWGGWAENFDNPGTIFKYLLSWTDNPMLDRKDYLNPNKPQSDPCTACGRTCHCA</sequence>
<evidence type="ECO:0000313" key="2">
    <source>
        <dbReference type="EMBL" id="KZP03170.1"/>
    </source>
</evidence>
<proteinExistence type="predicted"/>
<evidence type="ECO:0008006" key="4">
    <source>
        <dbReference type="Google" id="ProtNLM"/>
    </source>
</evidence>
<dbReference type="AlphaFoldDB" id="A0A167TQ90"/>
<keyword evidence="3" id="KW-1185">Reference proteome</keyword>
<name>A0A167TQ90_9AGAM</name>
<dbReference type="Gene3D" id="1.10.443.10">
    <property type="entry name" value="Intergrase catalytic core"/>
    <property type="match status" value="1"/>
</dbReference>
<keyword evidence="1" id="KW-0233">DNA recombination</keyword>
<dbReference type="EMBL" id="KV418145">
    <property type="protein sequence ID" value="KZP03170.1"/>
    <property type="molecule type" value="Genomic_DNA"/>
</dbReference>
<evidence type="ECO:0000313" key="3">
    <source>
        <dbReference type="Proteomes" id="UP000076532"/>
    </source>
</evidence>
<protein>
    <recommendedName>
        <fullName evidence="4">DNA breaking-rejoining enzyme</fullName>
    </recommendedName>
</protein>
<reference evidence="2 3" key="1">
    <citation type="journal article" date="2016" name="Mol. Biol. Evol.">
        <title>Comparative Genomics of Early-Diverging Mushroom-Forming Fungi Provides Insights into the Origins of Lignocellulose Decay Capabilities.</title>
        <authorList>
            <person name="Nagy L.G."/>
            <person name="Riley R."/>
            <person name="Tritt A."/>
            <person name="Adam C."/>
            <person name="Daum C."/>
            <person name="Floudas D."/>
            <person name="Sun H."/>
            <person name="Yadav J.S."/>
            <person name="Pangilinan J."/>
            <person name="Larsson K.H."/>
            <person name="Matsuura K."/>
            <person name="Barry K."/>
            <person name="Labutti K."/>
            <person name="Kuo R."/>
            <person name="Ohm R.A."/>
            <person name="Bhattacharya S.S."/>
            <person name="Shirouzu T."/>
            <person name="Yoshinaga Y."/>
            <person name="Martin F.M."/>
            <person name="Grigoriev I.V."/>
            <person name="Hibbett D.S."/>
        </authorList>
    </citation>
    <scope>NUCLEOTIDE SEQUENCE [LARGE SCALE GENOMIC DNA]</scope>
    <source>
        <strain evidence="2 3">CBS 109695</strain>
    </source>
</reference>
<dbReference type="InterPro" id="IPR052925">
    <property type="entry name" value="Phage_Integrase-like_Recomb"/>
</dbReference>
<accession>A0A167TQ90</accession>
<organism evidence="2 3">
    <name type="scientific">Athelia psychrophila</name>
    <dbReference type="NCBI Taxonomy" id="1759441"/>
    <lineage>
        <taxon>Eukaryota</taxon>
        <taxon>Fungi</taxon>
        <taxon>Dikarya</taxon>
        <taxon>Basidiomycota</taxon>
        <taxon>Agaricomycotina</taxon>
        <taxon>Agaricomycetes</taxon>
        <taxon>Agaricomycetidae</taxon>
        <taxon>Atheliales</taxon>
        <taxon>Atheliaceae</taxon>
        <taxon>Athelia</taxon>
    </lineage>
</organism>
<dbReference type="Proteomes" id="UP000076532">
    <property type="component" value="Unassembled WGS sequence"/>
</dbReference>
<dbReference type="PANTHER" id="PTHR34605">
    <property type="entry name" value="PHAGE_INTEGRASE DOMAIN-CONTAINING PROTEIN"/>
    <property type="match status" value="1"/>
</dbReference>
<dbReference type="OrthoDB" id="3163890at2759"/>
<dbReference type="InterPro" id="IPR011010">
    <property type="entry name" value="DNA_brk_join_enz"/>
</dbReference>